<keyword evidence="10" id="KW-1185">Reference proteome</keyword>
<sequence length="544" mass="57575">MADIEKNQLEQVDTRETDSPSENVLEKQETLQHVDLTNPQAFKGDDSDGKVDWTARKLLAAAFLAMLYTGSQIILYFAGATLSFIAADIGAADAIGWLPVANTLTIASVCPFVGYLQDLFGKRYIAILGAMCLCVGCAVLGTAHTLGQALVGMSLCGAGAGIGELTGLAGLAETVPVKSRGYSLAILTAFVLPFCPYVLYSQLFSHHASWRWGPWISLIYNGITALGLLFTYFPHAHVRAEGMSLQAVVQRIDFFGGFLSITGLVLFLVALQAGGYSHSWTSAYVLCTLLIGIALIGGWVVWETKFARHPMIPPELFMGQRVVALSFAVAFVAGMNFFSLLNFWPLTISTVWSPSPVKIGLRGISVGFSTALGAIFWNGMLSVWKGGARWILVISAVMLTAFGGSLSVMDPDNVVATVAIATVAAFGLGGVLVPAATVAMIAAPDALITTCAALSLSVRAVGGAIGYSIYYNIFTGKLKVKLPALVAEYAVGAGLPLSEAKVFVETYLTVPTEAAALPGVTGEVLAAALRGSQWAYAESLHYVW</sequence>
<feature type="domain" description="Major facilitator superfamily (MFS) profile" evidence="8">
    <location>
        <begin position="58"/>
        <end position="501"/>
    </location>
</feature>
<evidence type="ECO:0000259" key="8">
    <source>
        <dbReference type="PROSITE" id="PS50850"/>
    </source>
</evidence>
<feature type="region of interest" description="Disordered" evidence="6">
    <location>
        <begin position="1"/>
        <end position="26"/>
    </location>
</feature>
<dbReference type="InterPro" id="IPR010573">
    <property type="entry name" value="MFS_Str1/Tri12-like"/>
</dbReference>
<accession>A0AAV9JXY0</accession>
<evidence type="ECO:0000313" key="9">
    <source>
        <dbReference type="EMBL" id="KAK4549932.1"/>
    </source>
</evidence>
<dbReference type="PANTHER" id="PTHR23501:SF109">
    <property type="entry name" value="MAJOR FACILITATOR SUPERFAMILY (MFS) PROFILE DOMAIN-CONTAINING PROTEIN-RELATED"/>
    <property type="match status" value="1"/>
</dbReference>
<feature type="transmembrane region" description="Helical" evidence="7">
    <location>
        <begin position="322"/>
        <end position="344"/>
    </location>
</feature>
<proteinExistence type="predicted"/>
<dbReference type="AlphaFoldDB" id="A0AAV9JXY0"/>
<feature type="transmembrane region" description="Helical" evidence="7">
    <location>
        <begin position="359"/>
        <end position="378"/>
    </location>
</feature>
<dbReference type="Gene3D" id="1.20.1250.20">
    <property type="entry name" value="MFS general substrate transporter like domains"/>
    <property type="match status" value="1"/>
</dbReference>
<keyword evidence="4 7" id="KW-1133">Transmembrane helix</keyword>
<dbReference type="Pfam" id="PF06609">
    <property type="entry name" value="TRI12"/>
    <property type="match status" value="1"/>
</dbReference>
<keyword evidence="5 7" id="KW-0472">Membrane</keyword>
<dbReference type="GO" id="GO:0022857">
    <property type="term" value="F:transmembrane transporter activity"/>
    <property type="evidence" value="ECO:0007669"/>
    <property type="project" value="InterPro"/>
</dbReference>
<comment type="subcellular location">
    <subcellularLocation>
        <location evidence="1">Membrane</location>
        <topology evidence="1">Multi-pass membrane protein</topology>
    </subcellularLocation>
</comment>
<organism evidence="9 10">
    <name type="scientific">Oleoguttula mirabilis</name>
    <dbReference type="NCBI Taxonomy" id="1507867"/>
    <lineage>
        <taxon>Eukaryota</taxon>
        <taxon>Fungi</taxon>
        <taxon>Dikarya</taxon>
        <taxon>Ascomycota</taxon>
        <taxon>Pezizomycotina</taxon>
        <taxon>Dothideomycetes</taxon>
        <taxon>Dothideomycetidae</taxon>
        <taxon>Mycosphaerellales</taxon>
        <taxon>Teratosphaeriaceae</taxon>
        <taxon>Oleoguttula</taxon>
    </lineage>
</organism>
<evidence type="ECO:0000256" key="7">
    <source>
        <dbReference type="SAM" id="Phobius"/>
    </source>
</evidence>
<feature type="transmembrane region" description="Helical" evidence="7">
    <location>
        <begin position="282"/>
        <end position="302"/>
    </location>
</feature>
<dbReference type="GO" id="GO:0005886">
    <property type="term" value="C:plasma membrane"/>
    <property type="evidence" value="ECO:0007669"/>
    <property type="project" value="TreeGrafter"/>
</dbReference>
<name>A0AAV9JXY0_9PEZI</name>
<feature type="transmembrane region" description="Helical" evidence="7">
    <location>
        <begin position="414"/>
        <end position="439"/>
    </location>
</feature>
<feature type="transmembrane region" description="Helical" evidence="7">
    <location>
        <begin position="97"/>
        <end position="117"/>
    </location>
</feature>
<feature type="transmembrane region" description="Helical" evidence="7">
    <location>
        <begin position="212"/>
        <end position="233"/>
    </location>
</feature>
<evidence type="ECO:0000256" key="3">
    <source>
        <dbReference type="ARBA" id="ARBA00022692"/>
    </source>
</evidence>
<dbReference type="EMBL" id="JAVFHQ010000003">
    <property type="protein sequence ID" value="KAK4549932.1"/>
    <property type="molecule type" value="Genomic_DNA"/>
</dbReference>
<feature type="transmembrane region" description="Helical" evidence="7">
    <location>
        <begin position="254"/>
        <end position="276"/>
    </location>
</feature>
<feature type="transmembrane region" description="Helical" evidence="7">
    <location>
        <begin position="390"/>
        <end position="408"/>
    </location>
</feature>
<keyword evidence="3 7" id="KW-0812">Transmembrane</keyword>
<evidence type="ECO:0000256" key="2">
    <source>
        <dbReference type="ARBA" id="ARBA00022448"/>
    </source>
</evidence>
<comment type="caution">
    <text evidence="9">The sequence shown here is derived from an EMBL/GenBank/DDBJ whole genome shotgun (WGS) entry which is preliminary data.</text>
</comment>
<feature type="transmembrane region" description="Helical" evidence="7">
    <location>
        <begin position="149"/>
        <end position="169"/>
    </location>
</feature>
<protein>
    <recommendedName>
        <fullName evidence="8">Major facilitator superfamily (MFS) profile domain-containing protein</fullName>
    </recommendedName>
</protein>
<evidence type="ECO:0000256" key="6">
    <source>
        <dbReference type="SAM" id="MobiDB-lite"/>
    </source>
</evidence>
<dbReference type="PROSITE" id="PS50850">
    <property type="entry name" value="MFS"/>
    <property type="match status" value="1"/>
</dbReference>
<feature type="transmembrane region" description="Helical" evidence="7">
    <location>
        <begin position="58"/>
        <end position="85"/>
    </location>
</feature>
<keyword evidence="2" id="KW-0813">Transport</keyword>
<evidence type="ECO:0000313" key="10">
    <source>
        <dbReference type="Proteomes" id="UP001324427"/>
    </source>
</evidence>
<dbReference type="InterPro" id="IPR020846">
    <property type="entry name" value="MFS_dom"/>
</dbReference>
<reference evidence="9 10" key="1">
    <citation type="submission" date="2021-11" db="EMBL/GenBank/DDBJ databases">
        <title>Black yeast isolated from Biological Soil Crust.</title>
        <authorList>
            <person name="Kurbessoian T."/>
        </authorList>
    </citation>
    <scope>NUCLEOTIDE SEQUENCE [LARGE SCALE GENOMIC DNA]</scope>
    <source>
        <strain evidence="9 10">CCFEE 5522</strain>
    </source>
</reference>
<dbReference type="PANTHER" id="PTHR23501">
    <property type="entry name" value="MAJOR FACILITATOR SUPERFAMILY"/>
    <property type="match status" value="1"/>
</dbReference>
<gene>
    <name evidence="9" type="ORF">LTR36_005233</name>
</gene>
<evidence type="ECO:0000256" key="4">
    <source>
        <dbReference type="ARBA" id="ARBA00022989"/>
    </source>
</evidence>
<dbReference type="Proteomes" id="UP001324427">
    <property type="component" value="Unassembled WGS sequence"/>
</dbReference>
<evidence type="ECO:0000256" key="5">
    <source>
        <dbReference type="ARBA" id="ARBA00023136"/>
    </source>
</evidence>
<feature type="transmembrane region" description="Helical" evidence="7">
    <location>
        <begin position="181"/>
        <end position="200"/>
    </location>
</feature>
<feature type="transmembrane region" description="Helical" evidence="7">
    <location>
        <begin position="124"/>
        <end position="143"/>
    </location>
</feature>
<dbReference type="InterPro" id="IPR036259">
    <property type="entry name" value="MFS_trans_sf"/>
</dbReference>
<evidence type="ECO:0000256" key="1">
    <source>
        <dbReference type="ARBA" id="ARBA00004141"/>
    </source>
</evidence>
<feature type="transmembrane region" description="Helical" evidence="7">
    <location>
        <begin position="446"/>
        <end position="470"/>
    </location>
</feature>
<dbReference type="SUPFAM" id="SSF103473">
    <property type="entry name" value="MFS general substrate transporter"/>
    <property type="match status" value="2"/>
</dbReference>